<evidence type="ECO:0000313" key="2">
    <source>
        <dbReference type="EMBL" id="ACO76180.1"/>
    </source>
</evidence>
<accession>C1D6E5</accession>
<dbReference type="HOGENOM" id="CLU_3154325_0_0_4"/>
<protein>
    <submittedName>
        <fullName evidence="2">Uncharacterized protein</fullName>
    </submittedName>
</protein>
<evidence type="ECO:0000313" key="3">
    <source>
        <dbReference type="Proteomes" id="UP000002010"/>
    </source>
</evidence>
<sequence>MKVHLGFRHQSGLDNRDVITGLRPCAPRPAGHGPAGQPPRPCRLAQDE</sequence>
<proteinExistence type="predicted"/>
<name>C1D6E5_LARHH</name>
<dbReference type="EMBL" id="CP001154">
    <property type="protein sequence ID" value="ACO76180.1"/>
    <property type="molecule type" value="Genomic_DNA"/>
</dbReference>
<dbReference type="KEGG" id="lhk:LHK_03202"/>
<reference evidence="2 3" key="1">
    <citation type="journal article" date="2009" name="PLoS Genet.">
        <title>The complete genome and proteome of Laribacter hongkongensis reveal potential mechanisms for adaptations to different temperatures and habitats.</title>
        <authorList>
            <person name="Woo P.C."/>
            <person name="Lau S.K."/>
            <person name="Tse H."/>
            <person name="Teng J.L."/>
            <person name="Curreem S.O."/>
            <person name="Tsang A.K."/>
            <person name="Fan R.Y."/>
            <person name="Wong G.K."/>
            <person name="Huang Y."/>
            <person name="Loman N.J."/>
            <person name="Snyder L.A."/>
            <person name="Cai J.J."/>
            <person name="Huang J.D."/>
            <person name="Mak W."/>
            <person name="Pallen M.J."/>
            <person name="Lok S."/>
            <person name="Yuen K.Y."/>
        </authorList>
    </citation>
    <scope>NUCLEOTIDE SEQUENCE [LARGE SCALE GENOMIC DNA]</scope>
    <source>
        <strain evidence="2 3">HLHK9</strain>
    </source>
</reference>
<dbReference type="Proteomes" id="UP000002010">
    <property type="component" value="Chromosome"/>
</dbReference>
<keyword evidence="3" id="KW-1185">Reference proteome</keyword>
<organism evidence="2 3">
    <name type="scientific">Laribacter hongkongensis (strain HLHK9)</name>
    <dbReference type="NCBI Taxonomy" id="557598"/>
    <lineage>
        <taxon>Bacteria</taxon>
        <taxon>Pseudomonadati</taxon>
        <taxon>Pseudomonadota</taxon>
        <taxon>Betaproteobacteria</taxon>
        <taxon>Neisseriales</taxon>
        <taxon>Aquaspirillaceae</taxon>
        <taxon>Laribacter</taxon>
    </lineage>
</organism>
<evidence type="ECO:0000256" key="1">
    <source>
        <dbReference type="SAM" id="MobiDB-lite"/>
    </source>
</evidence>
<gene>
    <name evidence="2" type="ordered locus">LHK_03202</name>
</gene>
<dbReference type="AlphaFoldDB" id="C1D6E5"/>
<feature type="region of interest" description="Disordered" evidence="1">
    <location>
        <begin position="17"/>
        <end position="48"/>
    </location>
</feature>